<organism evidence="2 3">
    <name type="scientific">Hibiscus sabdariffa</name>
    <name type="common">roselle</name>
    <dbReference type="NCBI Taxonomy" id="183260"/>
    <lineage>
        <taxon>Eukaryota</taxon>
        <taxon>Viridiplantae</taxon>
        <taxon>Streptophyta</taxon>
        <taxon>Embryophyta</taxon>
        <taxon>Tracheophyta</taxon>
        <taxon>Spermatophyta</taxon>
        <taxon>Magnoliopsida</taxon>
        <taxon>eudicotyledons</taxon>
        <taxon>Gunneridae</taxon>
        <taxon>Pentapetalae</taxon>
        <taxon>rosids</taxon>
        <taxon>malvids</taxon>
        <taxon>Malvales</taxon>
        <taxon>Malvaceae</taxon>
        <taxon>Malvoideae</taxon>
        <taxon>Hibiscus</taxon>
    </lineage>
</organism>
<evidence type="ECO:0000313" key="2">
    <source>
        <dbReference type="EMBL" id="KAK8510003.1"/>
    </source>
</evidence>
<feature type="region of interest" description="Disordered" evidence="1">
    <location>
        <begin position="1"/>
        <end position="69"/>
    </location>
</feature>
<feature type="compositionally biased region" description="Polar residues" evidence="1">
    <location>
        <begin position="1"/>
        <end position="28"/>
    </location>
</feature>
<feature type="compositionally biased region" description="Polar residues" evidence="1">
    <location>
        <begin position="39"/>
        <end position="61"/>
    </location>
</feature>
<reference evidence="2 3" key="1">
    <citation type="journal article" date="2024" name="G3 (Bethesda)">
        <title>Genome assembly of Hibiscus sabdariffa L. provides insights into metabolisms of medicinal natural products.</title>
        <authorList>
            <person name="Kim T."/>
        </authorList>
    </citation>
    <scope>NUCLEOTIDE SEQUENCE [LARGE SCALE GENOMIC DNA]</scope>
    <source>
        <strain evidence="2">TK-2024</strain>
        <tissue evidence="2">Old leaves</tissue>
    </source>
</reference>
<accession>A0ABR2BS59</accession>
<sequence>MKLEQTHSTSRPWIVTSKSQEQSPTLNSRLLRPKKLKNRNPSQAAPHSTRNHPNFSAVGSSRDTHTNPRCLLKIWPNQYLESENRNHGGEQR</sequence>
<dbReference type="Proteomes" id="UP001472677">
    <property type="component" value="Unassembled WGS sequence"/>
</dbReference>
<proteinExistence type="predicted"/>
<evidence type="ECO:0000256" key="1">
    <source>
        <dbReference type="SAM" id="MobiDB-lite"/>
    </source>
</evidence>
<comment type="caution">
    <text evidence="2">The sequence shown here is derived from an EMBL/GenBank/DDBJ whole genome shotgun (WGS) entry which is preliminary data.</text>
</comment>
<keyword evidence="3" id="KW-1185">Reference proteome</keyword>
<protein>
    <submittedName>
        <fullName evidence="2">Uncharacterized protein</fullName>
    </submittedName>
</protein>
<evidence type="ECO:0000313" key="3">
    <source>
        <dbReference type="Proteomes" id="UP001472677"/>
    </source>
</evidence>
<name>A0ABR2BS59_9ROSI</name>
<gene>
    <name evidence="2" type="ORF">V6N12_035326</name>
</gene>
<dbReference type="EMBL" id="JBBPBM010000089">
    <property type="protein sequence ID" value="KAK8510003.1"/>
    <property type="molecule type" value="Genomic_DNA"/>
</dbReference>